<organism evidence="2 3">
    <name type="scientific">Croceivirga radicis</name>
    <dbReference type="NCBI Taxonomy" id="1929488"/>
    <lineage>
        <taxon>Bacteria</taxon>
        <taxon>Pseudomonadati</taxon>
        <taxon>Bacteroidota</taxon>
        <taxon>Flavobacteriia</taxon>
        <taxon>Flavobacteriales</taxon>
        <taxon>Flavobacteriaceae</taxon>
        <taxon>Croceivirga</taxon>
    </lineage>
</organism>
<evidence type="ECO:0000256" key="1">
    <source>
        <dbReference type="SAM" id="Phobius"/>
    </source>
</evidence>
<name>A0A1V6LQ76_9FLAO</name>
<keyword evidence="1" id="KW-1133">Transmembrane helix</keyword>
<keyword evidence="3" id="KW-1185">Reference proteome</keyword>
<accession>A0A1V6LQ76</accession>
<dbReference type="EMBL" id="MTBC01000007">
    <property type="protein sequence ID" value="OQD42259.1"/>
    <property type="molecule type" value="Genomic_DNA"/>
</dbReference>
<sequence>MLNCLQALLTKPLKYLAAAIIRNFKKMKQGEEKTQFVKEEEEKTRHYIFQKNSKTKLGFYFTLAVLVLLIIGVAVSGILF</sequence>
<evidence type="ECO:0000313" key="2">
    <source>
        <dbReference type="EMBL" id="OQD42259.1"/>
    </source>
</evidence>
<comment type="caution">
    <text evidence="2">The sequence shown here is derived from an EMBL/GenBank/DDBJ whole genome shotgun (WGS) entry which is preliminary data.</text>
</comment>
<keyword evidence="1" id="KW-0472">Membrane</keyword>
<dbReference type="Proteomes" id="UP000191680">
    <property type="component" value="Unassembled WGS sequence"/>
</dbReference>
<protein>
    <submittedName>
        <fullName evidence="2">Uncharacterized protein</fullName>
    </submittedName>
</protein>
<reference evidence="2 3" key="1">
    <citation type="submission" date="2016-12" db="EMBL/GenBank/DDBJ databases">
        <authorList>
            <person name="Song W.-J."/>
            <person name="Kurnit D.M."/>
        </authorList>
    </citation>
    <scope>NUCLEOTIDE SEQUENCE [LARGE SCALE GENOMIC DNA]</scope>
    <source>
        <strain evidence="2 3">HSG9</strain>
    </source>
</reference>
<proteinExistence type="predicted"/>
<gene>
    <name evidence="2" type="ORF">BUL40_10825</name>
</gene>
<feature type="transmembrane region" description="Helical" evidence="1">
    <location>
        <begin position="57"/>
        <end position="79"/>
    </location>
</feature>
<keyword evidence="1" id="KW-0812">Transmembrane</keyword>
<dbReference type="AlphaFoldDB" id="A0A1V6LQ76"/>
<evidence type="ECO:0000313" key="3">
    <source>
        <dbReference type="Proteomes" id="UP000191680"/>
    </source>
</evidence>